<dbReference type="Gene3D" id="1.10.287.130">
    <property type="match status" value="1"/>
</dbReference>
<evidence type="ECO:0000259" key="10">
    <source>
        <dbReference type="PROSITE" id="PS50109"/>
    </source>
</evidence>
<keyword evidence="8" id="KW-0902">Two-component regulatory system</keyword>
<comment type="caution">
    <text evidence="11">The sequence shown here is derived from an EMBL/GenBank/DDBJ whole genome shotgun (WGS) entry which is preliminary data.</text>
</comment>
<comment type="catalytic activity">
    <reaction evidence="1">
        <text>ATP + protein L-histidine = ADP + protein N-phospho-L-histidine.</text>
        <dbReference type="EC" id="2.7.13.3"/>
    </reaction>
</comment>
<keyword evidence="5" id="KW-0547">Nucleotide-binding</keyword>
<keyword evidence="9" id="KW-0812">Transmembrane</keyword>
<dbReference type="InterPro" id="IPR003661">
    <property type="entry name" value="HisK_dim/P_dom"/>
</dbReference>
<dbReference type="RefSeq" id="WP_307149022.1">
    <property type="nucleotide sequence ID" value="NZ_JAUSTU010000002.1"/>
</dbReference>
<dbReference type="PROSITE" id="PS50109">
    <property type="entry name" value="HIS_KIN"/>
    <property type="match status" value="1"/>
</dbReference>
<dbReference type="SMART" id="SM00387">
    <property type="entry name" value="HATPase_c"/>
    <property type="match status" value="1"/>
</dbReference>
<evidence type="ECO:0000256" key="9">
    <source>
        <dbReference type="SAM" id="Phobius"/>
    </source>
</evidence>
<feature type="transmembrane region" description="Helical" evidence="9">
    <location>
        <begin position="204"/>
        <end position="227"/>
    </location>
</feature>
<dbReference type="InterPro" id="IPR036097">
    <property type="entry name" value="HisK_dim/P_sf"/>
</dbReference>
<dbReference type="GO" id="GO:0016301">
    <property type="term" value="F:kinase activity"/>
    <property type="evidence" value="ECO:0007669"/>
    <property type="project" value="UniProtKB-KW"/>
</dbReference>
<feature type="transmembrane region" description="Helical" evidence="9">
    <location>
        <begin position="27"/>
        <end position="48"/>
    </location>
</feature>
<evidence type="ECO:0000313" key="12">
    <source>
        <dbReference type="Proteomes" id="UP001231362"/>
    </source>
</evidence>
<keyword evidence="9" id="KW-0472">Membrane</keyword>
<keyword evidence="7" id="KW-0067">ATP-binding</keyword>
<evidence type="ECO:0000256" key="1">
    <source>
        <dbReference type="ARBA" id="ARBA00000085"/>
    </source>
</evidence>
<dbReference type="InterPro" id="IPR004358">
    <property type="entry name" value="Sig_transdc_His_kin-like_C"/>
</dbReference>
<evidence type="ECO:0000256" key="2">
    <source>
        <dbReference type="ARBA" id="ARBA00012438"/>
    </source>
</evidence>
<dbReference type="PANTHER" id="PTHR43047">
    <property type="entry name" value="TWO-COMPONENT HISTIDINE PROTEIN KINASE"/>
    <property type="match status" value="1"/>
</dbReference>
<dbReference type="CDD" id="cd00082">
    <property type="entry name" value="HisKA"/>
    <property type="match status" value="1"/>
</dbReference>
<dbReference type="Pfam" id="PF02518">
    <property type="entry name" value="HATPase_c"/>
    <property type="match status" value="1"/>
</dbReference>
<keyword evidence="9" id="KW-1133">Transmembrane helix</keyword>
<gene>
    <name evidence="11" type="ORF">J2S07_000724</name>
</gene>
<dbReference type="InterPro" id="IPR005467">
    <property type="entry name" value="His_kinase_dom"/>
</dbReference>
<dbReference type="Pfam" id="PF00512">
    <property type="entry name" value="HisKA"/>
    <property type="match status" value="1"/>
</dbReference>
<evidence type="ECO:0000256" key="6">
    <source>
        <dbReference type="ARBA" id="ARBA00022777"/>
    </source>
</evidence>
<proteinExistence type="predicted"/>
<keyword evidence="12" id="KW-1185">Reference proteome</keyword>
<feature type="domain" description="Histidine kinase" evidence="10">
    <location>
        <begin position="248"/>
        <end position="466"/>
    </location>
</feature>
<sequence length="469" mass="53890">MGTKKSSFNYLFRKRGLFENTQFRLTLLYSGMLMLFLLLFIAIVYIILYATIFKDQERELEVSVKQEAKNIEQYLGYQNHKGRLRFRNQESIVKDVDQFFYYVVDQSGELVLGDELIPDLRTELLTAISNWNPSKNEILQKTFQVEFSERGLNGKGRNHEFHPVQKTETIRLMIASQPISYRGEAIGMLYIGKEISFAYQVFKWLPTILLGIAILFSLVALVISYYMSKKAMVPITRAFTRQREFVADASHELRTPLSVMLSSINAMEMTLDLEKEDYSHKLLFNMKNEVKRMTGLVGDLLTLARSDSGTIELVNEWFDFRTIAEEVVESVRALAEFKQIKLHFDAPDVLMVNGDSQKLTQLLYILLDNAIKYTPNRGEAQLSLSVKGKELLIFMKDSGIGINQDDYGRIFERFYRADKARTRQDGGHGLGLAIAKWIVEIHKGTIQVFSEVGKGSTFIISIPIIENRN</sequence>
<evidence type="ECO:0000256" key="7">
    <source>
        <dbReference type="ARBA" id="ARBA00022840"/>
    </source>
</evidence>
<accession>A0ABT9V0E4</accession>
<evidence type="ECO:0000256" key="3">
    <source>
        <dbReference type="ARBA" id="ARBA00022553"/>
    </source>
</evidence>
<dbReference type="SUPFAM" id="SSF55874">
    <property type="entry name" value="ATPase domain of HSP90 chaperone/DNA topoisomerase II/histidine kinase"/>
    <property type="match status" value="1"/>
</dbReference>
<dbReference type="InterPro" id="IPR003594">
    <property type="entry name" value="HATPase_dom"/>
</dbReference>
<dbReference type="EC" id="2.7.13.3" evidence="2"/>
<organism evidence="11 12">
    <name type="scientific">Anoxybacillus andreesenii</name>
    <dbReference type="NCBI Taxonomy" id="1325932"/>
    <lineage>
        <taxon>Bacteria</taxon>
        <taxon>Bacillati</taxon>
        <taxon>Bacillota</taxon>
        <taxon>Bacilli</taxon>
        <taxon>Bacillales</taxon>
        <taxon>Anoxybacillaceae</taxon>
        <taxon>Anoxybacillus</taxon>
    </lineage>
</organism>
<dbReference type="EMBL" id="JAUSTU010000002">
    <property type="protein sequence ID" value="MDQ0154420.1"/>
    <property type="molecule type" value="Genomic_DNA"/>
</dbReference>
<evidence type="ECO:0000256" key="8">
    <source>
        <dbReference type="ARBA" id="ARBA00023012"/>
    </source>
</evidence>
<evidence type="ECO:0000313" key="11">
    <source>
        <dbReference type="EMBL" id="MDQ0154420.1"/>
    </source>
</evidence>
<keyword evidence="6 11" id="KW-0418">Kinase</keyword>
<dbReference type="PRINTS" id="PR00344">
    <property type="entry name" value="BCTRLSENSOR"/>
</dbReference>
<keyword evidence="3" id="KW-0597">Phosphoprotein</keyword>
<protein>
    <recommendedName>
        <fullName evidence="2">histidine kinase</fullName>
        <ecNumber evidence="2">2.7.13.3</ecNumber>
    </recommendedName>
</protein>
<dbReference type="SMART" id="SM00388">
    <property type="entry name" value="HisKA"/>
    <property type="match status" value="1"/>
</dbReference>
<reference evidence="11 12" key="1">
    <citation type="submission" date="2023-07" db="EMBL/GenBank/DDBJ databases">
        <title>Genomic Encyclopedia of Type Strains, Phase IV (KMG-IV): sequencing the most valuable type-strain genomes for metagenomic binning, comparative biology and taxonomic classification.</title>
        <authorList>
            <person name="Goeker M."/>
        </authorList>
    </citation>
    <scope>NUCLEOTIDE SEQUENCE [LARGE SCALE GENOMIC DNA]</scope>
    <source>
        <strain evidence="11 12">DSM 23948</strain>
    </source>
</reference>
<dbReference type="SUPFAM" id="SSF47384">
    <property type="entry name" value="Homodimeric domain of signal transducing histidine kinase"/>
    <property type="match status" value="1"/>
</dbReference>
<dbReference type="InterPro" id="IPR036890">
    <property type="entry name" value="HATPase_C_sf"/>
</dbReference>
<evidence type="ECO:0000256" key="4">
    <source>
        <dbReference type="ARBA" id="ARBA00022679"/>
    </source>
</evidence>
<dbReference type="PANTHER" id="PTHR43047:SF72">
    <property type="entry name" value="OSMOSENSING HISTIDINE PROTEIN KINASE SLN1"/>
    <property type="match status" value="1"/>
</dbReference>
<evidence type="ECO:0000256" key="5">
    <source>
        <dbReference type="ARBA" id="ARBA00022741"/>
    </source>
</evidence>
<dbReference type="CDD" id="cd00075">
    <property type="entry name" value="HATPase"/>
    <property type="match status" value="1"/>
</dbReference>
<name>A0ABT9V0E4_9BACL</name>
<dbReference type="Proteomes" id="UP001231362">
    <property type="component" value="Unassembled WGS sequence"/>
</dbReference>
<dbReference type="Gene3D" id="3.30.565.10">
    <property type="entry name" value="Histidine kinase-like ATPase, C-terminal domain"/>
    <property type="match status" value="1"/>
</dbReference>
<keyword evidence="4" id="KW-0808">Transferase</keyword>